<keyword evidence="3 6" id="KW-0808">Transferase</keyword>
<feature type="transmembrane region" description="Helical" evidence="4">
    <location>
        <begin position="355"/>
        <end position="372"/>
    </location>
</feature>
<dbReference type="GO" id="GO:0016757">
    <property type="term" value="F:glycosyltransferase activity"/>
    <property type="evidence" value="ECO:0007669"/>
    <property type="project" value="UniProtKB-KW"/>
</dbReference>
<dbReference type="EC" id="2.4.-.-" evidence="6"/>
<proteinExistence type="inferred from homology"/>
<protein>
    <submittedName>
        <fullName evidence="6">Glycosyltransferase</fullName>
        <ecNumber evidence="6">2.4.-.-</ecNumber>
    </submittedName>
</protein>
<dbReference type="PANTHER" id="PTHR43630:SF1">
    <property type="entry name" value="POLY-BETA-1,6-N-ACETYL-D-GLUCOSAMINE SYNTHASE"/>
    <property type="match status" value="1"/>
</dbReference>
<dbReference type="EMBL" id="JAEPDI010000020">
    <property type="protein sequence ID" value="MCG7941076.1"/>
    <property type="molecule type" value="Genomic_DNA"/>
</dbReference>
<keyword evidence="4" id="KW-0812">Transmembrane</keyword>
<evidence type="ECO:0000256" key="2">
    <source>
        <dbReference type="ARBA" id="ARBA00022676"/>
    </source>
</evidence>
<keyword evidence="4" id="KW-0472">Membrane</keyword>
<evidence type="ECO:0000259" key="5">
    <source>
        <dbReference type="Pfam" id="PF00535"/>
    </source>
</evidence>
<keyword evidence="2 6" id="KW-0328">Glycosyltransferase</keyword>
<dbReference type="CDD" id="cd06423">
    <property type="entry name" value="CESA_like"/>
    <property type="match status" value="1"/>
</dbReference>
<evidence type="ECO:0000313" key="6">
    <source>
        <dbReference type="EMBL" id="MCG7941076.1"/>
    </source>
</evidence>
<dbReference type="InterPro" id="IPR029044">
    <property type="entry name" value="Nucleotide-diphossugar_trans"/>
</dbReference>
<evidence type="ECO:0000256" key="3">
    <source>
        <dbReference type="ARBA" id="ARBA00022679"/>
    </source>
</evidence>
<accession>A0A9E4K771</accession>
<feature type="transmembrane region" description="Helical" evidence="4">
    <location>
        <begin position="381"/>
        <end position="400"/>
    </location>
</feature>
<comment type="similarity">
    <text evidence="1">Belongs to the glycosyltransferase 2 family.</text>
</comment>
<name>A0A9E4K771_9GAMM</name>
<sequence>MLNDTWDFITGLSAAQLVSYFWPFFLFDLTRYVVFDVLILTLYLPRRKRNKQRRAEARRLLFHEKPLVSVIVPGKNEGKHIPSLAESLTRQTYKKLEIVIVDDGSDDDTEIICRKLHKDGKIDQYVRNEVRGGKASAANTALYYSTGKYVIHLDADSELRYDSIETILLPFYMDANIAAVGGDIRVANLNQTMATRTQAIEYFKGISTGRTVSSMLGILRIIAGAYGAFRRDTLDRLGGWDVGPGLDGDITMKIRKLGLKVVHEPHAVCYTNVPTSFRKLARQRFRWDRSMVRFRARKHVDVLMPTSNFRLSNFIATVENLFYNLFLNFKWWFYVAQVIFFYGALLQHIIVVNYVLYTLANLAEFLVAMVLLRKTLRKQDLLLILYLPLMPLYTGLYLRIVRTYAYIMEFIHKASYADRWNPWKVSRVVKKDRL</sequence>
<evidence type="ECO:0000313" key="7">
    <source>
        <dbReference type="Proteomes" id="UP000886687"/>
    </source>
</evidence>
<reference evidence="6" key="1">
    <citation type="journal article" date="2021" name="Proc. Natl. Acad. Sci. U.S.A.">
        <title>Global biogeography of chemosynthetic symbionts reveals both localized and globally distributed symbiont groups. .</title>
        <authorList>
            <person name="Osvatic J.T."/>
            <person name="Wilkins L.G.E."/>
            <person name="Leibrecht L."/>
            <person name="Leray M."/>
            <person name="Zauner S."/>
            <person name="Polzin J."/>
            <person name="Camacho Y."/>
            <person name="Gros O."/>
            <person name="van Gils J.A."/>
            <person name="Eisen J.A."/>
            <person name="Petersen J.M."/>
            <person name="Yuen B."/>
        </authorList>
    </citation>
    <scope>NUCLEOTIDE SEQUENCE</scope>
    <source>
        <strain evidence="6">MAGL173</strain>
    </source>
</reference>
<comment type="caution">
    <text evidence="6">The sequence shown here is derived from an EMBL/GenBank/DDBJ whole genome shotgun (WGS) entry which is preliminary data.</text>
</comment>
<dbReference type="InterPro" id="IPR001173">
    <property type="entry name" value="Glyco_trans_2-like"/>
</dbReference>
<feature type="transmembrane region" description="Helical" evidence="4">
    <location>
        <begin position="20"/>
        <end position="44"/>
    </location>
</feature>
<gene>
    <name evidence="6" type="ORF">JAZ04_19765</name>
</gene>
<dbReference type="Proteomes" id="UP000886687">
    <property type="component" value="Unassembled WGS sequence"/>
</dbReference>
<organism evidence="6 7">
    <name type="scientific">Candidatus Thiodiazotropha lotti</name>
    <dbReference type="NCBI Taxonomy" id="2792787"/>
    <lineage>
        <taxon>Bacteria</taxon>
        <taxon>Pseudomonadati</taxon>
        <taxon>Pseudomonadota</taxon>
        <taxon>Gammaproteobacteria</taxon>
        <taxon>Chromatiales</taxon>
        <taxon>Sedimenticolaceae</taxon>
        <taxon>Candidatus Thiodiazotropha</taxon>
    </lineage>
</organism>
<dbReference type="AlphaFoldDB" id="A0A9E4K771"/>
<feature type="domain" description="Glycosyltransferase 2-like" evidence="5">
    <location>
        <begin position="69"/>
        <end position="237"/>
    </location>
</feature>
<dbReference type="Gene3D" id="3.90.550.10">
    <property type="entry name" value="Spore Coat Polysaccharide Biosynthesis Protein SpsA, Chain A"/>
    <property type="match status" value="1"/>
</dbReference>
<feature type="transmembrane region" description="Helical" evidence="4">
    <location>
        <begin position="331"/>
        <end position="349"/>
    </location>
</feature>
<evidence type="ECO:0000256" key="4">
    <source>
        <dbReference type="SAM" id="Phobius"/>
    </source>
</evidence>
<dbReference type="SUPFAM" id="SSF53448">
    <property type="entry name" value="Nucleotide-diphospho-sugar transferases"/>
    <property type="match status" value="1"/>
</dbReference>
<dbReference type="Pfam" id="PF00535">
    <property type="entry name" value="Glycos_transf_2"/>
    <property type="match status" value="1"/>
</dbReference>
<keyword evidence="4" id="KW-1133">Transmembrane helix</keyword>
<evidence type="ECO:0000256" key="1">
    <source>
        <dbReference type="ARBA" id="ARBA00006739"/>
    </source>
</evidence>
<dbReference type="PANTHER" id="PTHR43630">
    <property type="entry name" value="POLY-BETA-1,6-N-ACETYL-D-GLUCOSAMINE SYNTHASE"/>
    <property type="match status" value="1"/>
</dbReference>